<gene>
    <name evidence="8" type="ORF">FNH06_14170</name>
</gene>
<dbReference type="CDD" id="cd03426">
    <property type="entry name" value="NUDIX_CoAse_Nudt7"/>
    <property type="match status" value="1"/>
</dbReference>
<evidence type="ECO:0000256" key="5">
    <source>
        <dbReference type="ARBA" id="ARBA00022842"/>
    </source>
</evidence>
<keyword evidence="4" id="KW-0378">Hydrolase</keyword>
<dbReference type="PROSITE" id="PS51462">
    <property type="entry name" value="NUDIX"/>
    <property type="match status" value="1"/>
</dbReference>
<evidence type="ECO:0000256" key="4">
    <source>
        <dbReference type="ARBA" id="ARBA00022801"/>
    </source>
</evidence>
<dbReference type="InterPro" id="IPR045121">
    <property type="entry name" value="CoAse"/>
</dbReference>
<evidence type="ECO:0000256" key="1">
    <source>
        <dbReference type="ARBA" id="ARBA00001936"/>
    </source>
</evidence>
<dbReference type="AlphaFoldDB" id="A0A558ADG9"/>
<comment type="caution">
    <text evidence="8">The sequence shown here is derived from an EMBL/GenBank/DDBJ whole genome shotgun (WGS) entry which is preliminary data.</text>
</comment>
<dbReference type="GO" id="GO:0010945">
    <property type="term" value="F:coenzyme A diphosphatase activity"/>
    <property type="evidence" value="ECO:0007669"/>
    <property type="project" value="InterPro"/>
</dbReference>
<dbReference type="InterPro" id="IPR000086">
    <property type="entry name" value="NUDIX_hydrolase_dom"/>
</dbReference>
<evidence type="ECO:0000313" key="9">
    <source>
        <dbReference type="Proteomes" id="UP000318578"/>
    </source>
</evidence>
<dbReference type="OrthoDB" id="9804442at2"/>
<dbReference type="SUPFAM" id="SSF55811">
    <property type="entry name" value="Nudix"/>
    <property type="match status" value="1"/>
</dbReference>
<dbReference type="PANTHER" id="PTHR12992:SF11">
    <property type="entry name" value="MITOCHONDRIAL COENZYME A DIPHOSPHATASE NUDT8"/>
    <property type="match status" value="1"/>
</dbReference>
<name>A0A558ADG9_9PSEU</name>
<comment type="cofactor">
    <cofactor evidence="1">
        <name>Mn(2+)</name>
        <dbReference type="ChEBI" id="CHEBI:29035"/>
    </cofactor>
</comment>
<feature type="domain" description="Nudix hydrolase" evidence="7">
    <location>
        <begin position="42"/>
        <end position="176"/>
    </location>
</feature>
<sequence>MTSRHVRFKREFPARVDQVTALDDAEAAVRQFPRVPVPLDGRRAAAVAITMFEDEQGPAVWLTRRTSRLRAHPGQFALPGGRFDDGEDAVAAALRELHEELGIAAGRDQCAGLLDDYATRSGYVITPVVVRTDAQEPVPNPAEVARLHRISFAELDVEPRYLRIPESDRPVIQLPLVGHLVHAPTAAVLFQFREVALHRRHTRVDQLEQPVFAWR</sequence>
<comment type="cofactor">
    <cofactor evidence="2">
        <name>Mg(2+)</name>
        <dbReference type="ChEBI" id="CHEBI:18420"/>
    </cofactor>
</comment>
<keyword evidence="5" id="KW-0460">Magnesium</keyword>
<dbReference type="Pfam" id="PF00293">
    <property type="entry name" value="NUDIX"/>
    <property type="match status" value="1"/>
</dbReference>
<evidence type="ECO:0000256" key="3">
    <source>
        <dbReference type="ARBA" id="ARBA00022723"/>
    </source>
</evidence>
<organism evidence="8 9">
    <name type="scientific">Amycolatopsis acidiphila</name>
    <dbReference type="NCBI Taxonomy" id="715473"/>
    <lineage>
        <taxon>Bacteria</taxon>
        <taxon>Bacillati</taxon>
        <taxon>Actinomycetota</taxon>
        <taxon>Actinomycetes</taxon>
        <taxon>Pseudonocardiales</taxon>
        <taxon>Pseudonocardiaceae</taxon>
        <taxon>Amycolatopsis</taxon>
    </lineage>
</organism>
<evidence type="ECO:0000313" key="8">
    <source>
        <dbReference type="EMBL" id="TVT22314.1"/>
    </source>
</evidence>
<keyword evidence="9" id="KW-1185">Reference proteome</keyword>
<reference evidence="8 9" key="1">
    <citation type="submission" date="2019-07" db="EMBL/GenBank/DDBJ databases">
        <title>New species of Amycolatopsis and Streptomyces.</title>
        <authorList>
            <person name="Duangmal K."/>
            <person name="Teo W.F.A."/>
            <person name="Lipun K."/>
        </authorList>
    </citation>
    <scope>NUCLEOTIDE SEQUENCE [LARGE SCALE GENOMIC DNA]</scope>
    <source>
        <strain evidence="8 9">JCM 30562</strain>
    </source>
</reference>
<dbReference type="Gene3D" id="3.90.79.10">
    <property type="entry name" value="Nucleoside Triphosphate Pyrophosphohydrolase"/>
    <property type="match status" value="1"/>
</dbReference>
<evidence type="ECO:0000256" key="6">
    <source>
        <dbReference type="ARBA" id="ARBA00023211"/>
    </source>
</evidence>
<dbReference type="InterPro" id="IPR020084">
    <property type="entry name" value="NUDIX_hydrolase_CS"/>
</dbReference>
<dbReference type="InterPro" id="IPR015797">
    <property type="entry name" value="NUDIX_hydrolase-like_dom_sf"/>
</dbReference>
<keyword evidence="6" id="KW-0464">Manganese</keyword>
<protein>
    <submittedName>
        <fullName evidence="8">CoA pyrophosphatase</fullName>
    </submittedName>
</protein>
<evidence type="ECO:0000259" key="7">
    <source>
        <dbReference type="PROSITE" id="PS51462"/>
    </source>
</evidence>
<evidence type="ECO:0000256" key="2">
    <source>
        <dbReference type="ARBA" id="ARBA00001946"/>
    </source>
</evidence>
<dbReference type="GO" id="GO:0046872">
    <property type="term" value="F:metal ion binding"/>
    <property type="evidence" value="ECO:0007669"/>
    <property type="project" value="UniProtKB-KW"/>
</dbReference>
<dbReference type="Proteomes" id="UP000318578">
    <property type="component" value="Unassembled WGS sequence"/>
</dbReference>
<proteinExistence type="predicted"/>
<keyword evidence="3" id="KW-0479">Metal-binding</keyword>
<dbReference type="PANTHER" id="PTHR12992">
    <property type="entry name" value="NUDIX HYDROLASE"/>
    <property type="match status" value="1"/>
</dbReference>
<dbReference type="EMBL" id="VJZA01000019">
    <property type="protein sequence ID" value="TVT22314.1"/>
    <property type="molecule type" value="Genomic_DNA"/>
</dbReference>
<accession>A0A558ADG9</accession>
<dbReference type="PROSITE" id="PS00893">
    <property type="entry name" value="NUDIX_BOX"/>
    <property type="match status" value="1"/>
</dbReference>